<dbReference type="Pfam" id="PF13374">
    <property type="entry name" value="TPR_10"/>
    <property type="match status" value="3"/>
</dbReference>
<keyword evidence="5" id="KW-1185">Reference proteome</keyword>
<dbReference type="eggNOG" id="KOG1840">
    <property type="taxonomic scope" value="Eukaryota"/>
</dbReference>
<name>A1DJ28_NEOFI</name>
<sequence length="1156" mass="129028">MSGLEVIGGISAIISLLDASIKIYDSARNDIKLSATFEVVRRRLPVLLHILETCKNNLESRKDAIPEDVCEALERCLDACDAKASNLRGIFEKIIPGESDTWEKRYLKVLRKLGKGSRVEELMRSITEDVQVIVNHNAVRSGDPQQKLELENIIQEMNELEPSVPDKNKTMTFHSGGGAQTNNLNTGGGQQINNNAPITTQNFGPVTLRYKEDFSFRGPVGINLGQAPYIASELFVGRGLELDEITKVLCPNHKAQRQQRLVLGGMGGIGKTQLAIAYAESVRGSYSSVFWLNAVSEAALKDSFRSIAGLIFDIEEPGLLEDKQVVRRVHQWLCTPENTGWLLIFDNYDDLDQFQIDCYYPPASHGAIVVTSRRPDHVAGTPLHIKPLQNVEDSLAILQTRSKRENVQSDPHAKRLAERLAGLPLALATAGTYLQRSTFTFERYLKEYEKRWNINPRRPLQLKEYQERTLYTTWDLSYSALEKEDPDAAKILKLLAYFDNQRLWYELFHAGITESSPEWLREVMADDVNFAEVMGVLAGYYFLDVHQISDSWSMHNCVHDWTLAALNKDVDAKHYWYAFDCISASINDDNADGFVNRSYSPLAAHATRLVLQRFCQDNIICNIAAHRLDQASRIAELLRKQVRLLTAEQMYQRALAGYEKALGPDHTSTLGTVHNLGLLYSDQGKLKEAEEMYQRALAGKEKAVGPDHMSTLSTVHNLGNLYSAQGKLKEAEEMYQQALAGKEKAVGPDHTSTLSTVHNLGLLYSDQGKLKEAEEMYQRALVGKEKSVGPDHTSTLSTVHSLGLLYKNQGKLKEAEEMYQQALAGYEKALGPDHTSTLSAVHSLGLLYKNQGKLKEAEEMYQRALAGYEKALSPDHTSTLSTVHNLGNLYSDQGKLKEAEEMYQQALAGYEKALGPDHTSTLSAVHNLGNLYKNQGKLKEAEEMYQRALAGFKKALGPDHTSTLSAVHSLGLLYKNQGKLKEAEEMYQRALAGYEKALGPDHMSTLSTVHNLGKLYSDQGKLKEAEEMYQRALAGKEKSVGPDHTSTLSTIHCLGLLYSDQGKLKEAEEMYQRALAGYEKALGPDHTSTLSTVHNLGLLYSDQGKLKEAEEMYQRALAGFEKALGPDHMSTLSTVHNLGLLYKNQGKLKEAEEMYQ</sequence>
<dbReference type="RefSeq" id="XP_001261282.1">
    <property type="nucleotide sequence ID" value="XM_001261281.1"/>
</dbReference>
<evidence type="ECO:0000256" key="1">
    <source>
        <dbReference type="PROSITE-ProRule" id="PRU00339"/>
    </source>
</evidence>
<protein>
    <submittedName>
        <fullName evidence="4">TPR repeat protein</fullName>
    </submittedName>
</protein>
<feature type="repeat" description="TPR" evidence="1">
    <location>
        <begin position="796"/>
        <end position="829"/>
    </location>
</feature>
<feature type="repeat" description="TPR" evidence="1">
    <location>
        <begin position="754"/>
        <end position="787"/>
    </location>
</feature>
<feature type="domain" description="NACHT-NTPase and P-loop NTPases N-terminal" evidence="3">
    <location>
        <begin position="10"/>
        <end position="132"/>
    </location>
</feature>
<proteinExistence type="predicted"/>
<gene>
    <name evidence="4" type="ORF">NFIA_093530</name>
</gene>
<reference evidence="5" key="1">
    <citation type="journal article" date="2008" name="PLoS Genet.">
        <title>Genomic islands in the pathogenic filamentous fungus Aspergillus fumigatus.</title>
        <authorList>
            <person name="Fedorova N.D."/>
            <person name="Khaldi N."/>
            <person name="Joardar V.S."/>
            <person name="Maiti R."/>
            <person name="Amedeo P."/>
            <person name="Anderson M.J."/>
            <person name="Crabtree J."/>
            <person name="Silva J.C."/>
            <person name="Badger J.H."/>
            <person name="Albarraq A."/>
            <person name="Angiuoli S."/>
            <person name="Bussey H."/>
            <person name="Bowyer P."/>
            <person name="Cotty P.J."/>
            <person name="Dyer P.S."/>
            <person name="Egan A."/>
            <person name="Galens K."/>
            <person name="Fraser-Liggett C.M."/>
            <person name="Haas B.J."/>
            <person name="Inman J.M."/>
            <person name="Kent R."/>
            <person name="Lemieux S."/>
            <person name="Malavazi I."/>
            <person name="Orvis J."/>
            <person name="Roemer T."/>
            <person name="Ronning C.M."/>
            <person name="Sundaram J.P."/>
            <person name="Sutton G."/>
            <person name="Turner G."/>
            <person name="Venter J.C."/>
            <person name="White O.R."/>
            <person name="Whitty B.R."/>
            <person name="Youngman P."/>
            <person name="Wolfe K.H."/>
            <person name="Goldman G.H."/>
            <person name="Wortman J.R."/>
            <person name="Jiang B."/>
            <person name="Denning D.W."/>
            <person name="Nierman W.C."/>
        </authorList>
    </citation>
    <scope>NUCLEOTIDE SEQUENCE [LARGE SCALE GENOMIC DNA]</scope>
    <source>
        <strain evidence="5">ATCC 1020 / DSM 3700 / CBS 544.65 / FGSC A1164 / JCM 1740 / NRRL 181 / WB 181</strain>
    </source>
</reference>
<feature type="repeat" description="TPR" evidence="1">
    <location>
        <begin position="922"/>
        <end position="955"/>
    </location>
</feature>
<organism evidence="4 5">
    <name type="scientific">Neosartorya fischeri (strain ATCC 1020 / DSM 3700 / CBS 544.65 / FGSC A1164 / JCM 1740 / NRRL 181 / WB 181)</name>
    <name type="common">Aspergillus fischerianus</name>
    <dbReference type="NCBI Taxonomy" id="331117"/>
    <lineage>
        <taxon>Eukaryota</taxon>
        <taxon>Fungi</taxon>
        <taxon>Dikarya</taxon>
        <taxon>Ascomycota</taxon>
        <taxon>Pezizomycotina</taxon>
        <taxon>Eurotiomycetes</taxon>
        <taxon>Eurotiomycetidae</taxon>
        <taxon>Eurotiales</taxon>
        <taxon>Aspergillaceae</taxon>
        <taxon>Aspergillus</taxon>
        <taxon>Aspergillus subgen. Fumigati</taxon>
    </lineage>
</organism>
<feature type="repeat" description="TPR" evidence="1">
    <location>
        <begin position="880"/>
        <end position="913"/>
    </location>
</feature>
<feature type="repeat" description="TPR" evidence="1">
    <location>
        <begin position="670"/>
        <end position="703"/>
    </location>
</feature>
<evidence type="ECO:0000259" key="2">
    <source>
        <dbReference type="Pfam" id="PF00931"/>
    </source>
</evidence>
<feature type="repeat" description="TPR" evidence="1">
    <location>
        <begin position="838"/>
        <end position="871"/>
    </location>
</feature>
<dbReference type="SUPFAM" id="SSF48452">
    <property type="entry name" value="TPR-like"/>
    <property type="match status" value="2"/>
</dbReference>
<accession>A1DJ28</accession>
<dbReference type="HOGENOM" id="CLU_000288_125_8_1"/>
<dbReference type="Pfam" id="PF13424">
    <property type="entry name" value="TPR_12"/>
    <property type="match status" value="5"/>
</dbReference>
<dbReference type="PANTHER" id="PTHR46082">
    <property type="entry name" value="ATP/GTP-BINDING PROTEIN-RELATED"/>
    <property type="match status" value="1"/>
</dbReference>
<dbReference type="Gene3D" id="1.10.8.430">
    <property type="entry name" value="Helical domain of apoptotic protease-activating factors"/>
    <property type="match status" value="1"/>
</dbReference>
<dbReference type="Gene3D" id="1.25.40.10">
    <property type="entry name" value="Tetratricopeptide repeat domain"/>
    <property type="match status" value="4"/>
</dbReference>
<dbReference type="STRING" id="331117.A1DJ28"/>
<feature type="repeat" description="TPR" evidence="1">
    <location>
        <begin position="1048"/>
        <end position="1081"/>
    </location>
</feature>
<dbReference type="InterPro" id="IPR031352">
    <property type="entry name" value="SesA"/>
</dbReference>
<keyword evidence="1" id="KW-0802">TPR repeat</keyword>
<dbReference type="OMA" id="QELGAYC"/>
<dbReference type="AlphaFoldDB" id="A1DJ28"/>
<feature type="domain" description="NB-ARC" evidence="2">
    <location>
        <begin position="243"/>
        <end position="381"/>
    </location>
</feature>
<dbReference type="SMART" id="SM00028">
    <property type="entry name" value="TPR"/>
    <property type="match status" value="11"/>
</dbReference>
<dbReference type="VEuPathDB" id="FungiDB:NFIA_093530"/>
<dbReference type="Proteomes" id="UP000006702">
    <property type="component" value="Unassembled WGS sequence"/>
</dbReference>
<dbReference type="PROSITE" id="PS50293">
    <property type="entry name" value="TPR_REGION"/>
    <property type="match status" value="2"/>
</dbReference>
<dbReference type="InterPro" id="IPR053137">
    <property type="entry name" value="NLR-like"/>
</dbReference>
<feature type="repeat" description="TPR" evidence="1">
    <location>
        <begin position="964"/>
        <end position="997"/>
    </location>
</feature>
<feature type="repeat" description="TPR" evidence="1">
    <location>
        <begin position="1006"/>
        <end position="1039"/>
    </location>
</feature>
<dbReference type="InterPro" id="IPR027417">
    <property type="entry name" value="P-loop_NTPase"/>
</dbReference>
<dbReference type="Gene3D" id="3.40.50.300">
    <property type="entry name" value="P-loop containing nucleotide triphosphate hydrolases"/>
    <property type="match status" value="1"/>
</dbReference>
<evidence type="ECO:0000313" key="5">
    <source>
        <dbReference type="Proteomes" id="UP000006702"/>
    </source>
</evidence>
<dbReference type="InterPro" id="IPR002182">
    <property type="entry name" value="NB-ARC"/>
</dbReference>
<dbReference type="PROSITE" id="PS50005">
    <property type="entry name" value="TPR"/>
    <property type="match status" value="11"/>
</dbReference>
<dbReference type="InterPro" id="IPR042197">
    <property type="entry name" value="Apaf_helical"/>
</dbReference>
<dbReference type="InterPro" id="IPR011990">
    <property type="entry name" value="TPR-like_helical_dom_sf"/>
</dbReference>
<dbReference type="PRINTS" id="PR00381">
    <property type="entry name" value="KINESINLIGHT"/>
</dbReference>
<dbReference type="KEGG" id="nfi:NFIA_093530"/>
<evidence type="ECO:0000259" key="3">
    <source>
        <dbReference type="Pfam" id="PF17107"/>
    </source>
</evidence>
<dbReference type="GeneID" id="4587845"/>
<dbReference type="GO" id="GO:0043531">
    <property type="term" value="F:ADP binding"/>
    <property type="evidence" value="ECO:0007669"/>
    <property type="project" value="InterPro"/>
</dbReference>
<dbReference type="Pfam" id="PF17107">
    <property type="entry name" value="SesA"/>
    <property type="match status" value="1"/>
</dbReference>
<dbReference type="EMBL" id="DS027696">
    <property type="protein sequence ID" value="EAW19385.1"/>
    <property type="molecule type" value="Genomic_DNA"/>
</dbReference>
<dbReference type="OrthoDB" id="1658288at2759"/>
<feature type="repeat" description="TPR" evidence="1">
    <location>
        <begin position="1090"/>
        <end position="1123"/>
    </location>
</feature>
<evidence type="ECO:0000313" key="4">
    <source>
        <dbReference type="EMBL" id="EAW19385.1"/>
    </source>
</evidence>
<dbReference type="InterPro" id="IPR019734">
    <property type="entry name" value="TPR_rpt"/>
</dbReference>
<feature type="repeat" description="TPR" evidence="1">
    <location>
        <begin position="712"/>
        <end position="745"/>
    </location>
</feature>
<dbReference type="SUPFAM" id="SSF52540">
    <property type="entry name" value="P-loop containing nucleoside triphosphate hydrolases"/>
    <property type="match status" value="1"/>
</dbReference>
<dbReference type="Pfam" id="PF00931">
    <property type="entry name" value="NB-ARC"/>
    <property type="match status" value="1"/>
</dbReference>
<dbReference type="PANTHER" id="PTHR46082:SF6">
    <property type="entry name" value="AAA+ ATPASE DOMAIN-CONTAINING PROTEIN-RELATED"/>
    <property type="match status" value="1"/>
</dbReference>